<gene>
    <name evidence="4" type="ORF">UFOPK3001_00377</name>
    <name evidence="5" type="ORF">UFOPK3954_01875</name>
</gene>
<organism evidence="4">
    <name type="scientific">freshwater metagenome</name>
    <dbReference type="NCBI Taxonomy" id="449393"/>
    <lineage>
        <taxon>unclassified sequences</taxon>
        <taxon>metagenomes</taxon>
        <taxon>ecological metagenomes</taxon>
    </lineage>
</organism>
<evidence type="ECO:0000256" key="2">
    <source>
        <dbReference type="ARBA" id="ARBA00023002"/>
    </source>
</evidence>
<evidence type="ECO:0000256" key="3">
    <source>
        <dbReference type="SAM" id="MobiDB-lite"/>
    </source>
</evidence>
<dbReference type="PROSITE" id="PS00061">
    <property type="entry name" value="ADH_SHORT"/>
    <property type="match status" value="1"/>
</dbReference>
<dbReference type="AlphaFoldDB" id="A0A6J6X4C4"/>
<dbReference type="Gene3D" id="3.40.50.720">
    <property type="entry name" value="NAD(P)-binding Rossmann-like Domain"/>
    <property type="match status" value="1"/>
</dbReference>
<comment type="similarity">
    <text evidence="1">Belongs to the short-chain dehydrogenases/reductases (SDR) family.</text>
</comment>
<keyword evidence="2" id="KW-0560">Oxidoreductase</keyword>
<dbReference type="CDD" id="cd05233">
    <property type="entry name" value="SDR_c"/>
    <property type="match status" value="1"/>
</dbReference>
<dbReference type="FunFam" id="3.40.50.720:FF:000084">
    <property type="entry name" value="Short-chain dehydrogenase reductase"/>
    <property type="match status" value="1"/>
</dbReference>
<dbReference type="SUPFAM" id="SSF51735">
    <property type="entry name" value="NAD(P)-binding Rossmann-fold domains"/>
    <property type="match status" value="1"/>
</dbReference>
<name>A0A6J6X4C4_9ZZZZ</name>
<dbReference type="InterPro" id="IPR020904">
    <property type="entry name" value="Sc_DH/Rdtase_CS"/>
</dbReference>
<proteinExistence type="inferred from homology"/>
<feature type="region of interest" description="Disordered" evidence="3">
    <location>
        <begin position="250"/>
        <end position="269"/>
    </location>
</feature>
<sequence>MSKSILVTGAAGGLGAAIAAAAAADGYRVALLDVDQSVTKTAASIPGATGFVCSTTGVDGVNAVLDAFGTPDAVVNNAGIVRFGPLLDQTLDQWRAVVEVNLTGTFTVAQAVAKRLVAEGRRGSMVNITSMNGVMPGPNAGAYGSTKSAVALLTKQMAVEWGQHGIRVNAIAPGLIDAGMSGPIYADPQIRALRESRVPLGRLGTSDDISRAVLWLLSDASEYITGEEILVDGGVTISVIAGLPRPQSVDAVGVKPGMTPTTNDPKGNR</sequence>
<dbReference type="Pfam" id="PF13561">
    <property type="entry name" value="adh_short_C2"/>
    <property type="match status" value="1"/>
</dbReference>
<dbReference type="InterPro" id="IPR002347">
    <property type="entry name" value="SDR_fam"/>
</dbReference>
<accession>A0A6J6X4C4</accession>
<dbReference type="InterPro" id="IPR036291">
    <property type="entry name" value="NAD(P)-bd_dom_sf"/>
</dbReference>
<evidence type="ECO:0000313" key="4">
    <source>
        <dbReference type="EMBL" id="CAB4792211.1"/>
    </source>
</evidence>
<dbReference type="PANTHER" id="PTHR43669">
    <property type="entry name" value="5-KETO-D-GLUCONATE 5-REDUCTASE"/>
    <property type="match status" value="1"/>
</dbReference>
<feature type="compositionally biased region" description="Polar residues" evidence="3">
    <location>
        <begin position="259"/>
        <end position="269"/>
    </location>
</feature>
<evidence type="ECO:0000313" key="5">
    <source>
        <dbReference type="EMBL" id="CAB5003352.1"/>
    </source>
</evidence>
<protein>
    <submittedName>
        <fullName evidence="4">Unannotated protein</fullName>
    </submittedName>
</protein>
<dbReference type="GO" id="GO:0016491">
    <property type="term" value="F:oxidoreductase activity"/>
    <property type="evidence" value="ECO:0007669"/>
    <property type="project" value="UniProtKB-KW"/>
</dbReference>
<dbReference type="PRINTS" id="PR00080">
    <property type="entry name" value="SDRFAMILY"/>
</dbReference>
<dbReference type="PRINTS" id="PR00081">
    <property type="entry name" value="GDHRDH"/>
</dbReference>
<evidence type="ECO:0000256" key="1">
    <source>
        <dbReference type="ARBA" id="ARBA00006484"/>
    </source>
</evidence>
<dbReference type="EMBL" id="CAFAAJ010000016">
    <property type="protein sequence ID" value="CAB4792211.1"/>
    <property type="molecule type" value="Genomic_DNA"/>
</dbReference>
<dbReference type="PANTHER" id="PTHR43669:SF14">
    <property type="entry name" value="OXIDOREDUCTASE"/>
    <property type="match status" value="1"/>
</dbReference>
<dbReference type="EMBL" id="CAFBON010000232">
    <property type="protein sequence ID" value="CAB5003352.1"/>
    <property type="molecule type" value="Genomic_DNA"/>
</dbReference>
<reference evidence="4" key="1">
    <citation type="submission" date="2020-05" db="EMBL/GenBank/DDBJ databases">
        <authorList>
            <person name="Chiriac C."/>
            <person name="Salcher M."/>
            <person name="Ghai R."/>
            <person name="Kavagutti S V."/>
        </authorList>
    </citation>
    <scope>NUCLEOTIDE SEQUENCE</scope>
</reference>